<protein>
    <recommendedName>
        <fullName evidence="3">FlgN protein</fullName>
    </recommendedName>
</protein>
<reference evidence="1 2" key="1">
    <citation type="submission" date="2018-07" db="EMBL/GenBank/DDBJ databases">
        <title>Genome sequencing of Runella.</title>
        <authorList>
            <person name="Baek M.-G."/>
            <person name="Yi H."/>
        </authorList>
    </citation>
    <scope>NUCLEOTIDE SEQUENCE [LARGE SCALE GENOMIC DNA]</scope>
    <source>
        <strain evidence="1 2">HYN0085</strain>
    </source>
</reference>
<dbReference type="KEGG" id="run:DR864_08990"/>
<proteinExistence type="predicted"/>
<dbReference type="AlphaFoldDB" id="A0A344TGT7"/>
<evidence type="ECO:0000313" key="1">
    <source>
        <dbReference type="EMBL" id="AXE17858.1"/>
    </source>
</evidence>
<dbReference type="RefSeq" id="WP_114066643.1">
    <property type="nucleotide sequence ID" value="NZ_CP030850.1"/>
</dbReference>
<accession>A0A344TGT7</accession>
<dbReference type="Proteomes" id="UP000251993">
    <property type="component" value="Chromosome"/>
</dbReference>
<evidence type="ECO:0000313" key="2">
    <source>
        <dbReference type="Proteomes" id="UP000251993"/>
    </source>
</evidence>
<name>A0A344TGT7_9BACT</name>
<keyword evidence="2" id="KW-1185">Reference proteome</keyword>
<dbReference type="EMBL" id="CP030850">
    <property type="protein sequence ID" value="AXE17858.1"/>
    <property type="molecule type" value="Genomic_DNA"/>
</dbReference>
<organism evidence="1 2">
    <name type="scientific">Runella rosea</name>
    <dbReference type="NCBI Taxonomy" id="2259595"/>
    <lineage>
        <taxon>Bacteria</taxon>
        <taxon>Pseudomonadati</taxon>
        <taxon>Bacteroidota</taxon>
        <taxon>Cytophagia</taxon>
        <taxon>Cytophagales</taxon>
        <taxon>Spirosomataceae</taxon>
        <taxon>Runella</taxon>
    </lineage>
</organism>
<sequence length="118" mass="13438">MSLSPTPSQNNTVLFWEAVLEKELVNVVALLEKKQTRLFLLRNLPFDEQTESNCRTIKFLENELSTFVGLIAVLEQLKDSYIAFSASIADKLISLSVQRDYYRKELMDLMATGGVYPS</sequence>
<gene>
    <name evidence="1" type="ORF">DR864_08990</name>
</gene>
<evidence type="ECO:0008006" key="3">
    <source>
        <dbReference type="Google" id="ProtNLM"/>
    </source>
</evidence>